<accession>A0AAD5R518</accession>
<evidence type="ECO:0000313" key="2">
    <source>
        <dbReference type="Proteomes" id="UP001196413"/>
    </source>
</evidence>
<proteinExistence type="predicted"/>
<sequence>MATIAEHMARIYYNVELFKIPANTLLRIYRGADRHPQMPANRLVNNCDSCGIHIKKLASHHKQIRSPMPANQYGVKVLGRDIKRDPNEKSIRSQNESSSFEMTKRCKNMQRTLQLYLLNKAVGIQVGTAELLNST</sequence>
<dbReference type="EMBL" id="JAHQIW010006618">
    <property type="protein sequence ID" value="KAJ1369609.1"/>
    <property type="molecule type" value="Genomic_DNA"/>
</dbReference>
<comment type="caution">
    <text evidence="1">The sequence shown here is derived from an EMBL/GenBank/DDBJ whole genome shotgun (WGS) entry which is preliminary data.</text>
</comment>
<gene>
    <name evidence="1" type="ORF">KIN20_031098</name>
</gene>
<organism evidence="1 2">
    <name type="scientific">Parelaphostrongylus tenuis</name>
    <name type="common">Meningeal worm</name>
    <dbReference type="NCBI Taxonomy" id="148309"/>
    <lineage>
        <taxon>Eukaryota</taxon>
        <taxon>Metazoa</taxon>
        <taxon>Ecdysozoa</taxon>
        <taxon>Nematoda</taxon>
        <taxon>Chromadorea</taxon>
        <taxon>Rhabditida</taxon>
        <taxon>Rhabditina</taxon>
        <taxon>Rhabditomorpha</taxon>
        <taxon>Strongyloidea</taxon>
        <taxon>Metastrongylidae</taxon>
        <taxon>Parelaphostrongylus</taxon>
    </lineage>
</organism>
<keyword evidence="2" id="KW-1185">Reference proteome</keyword>
<dbReference type="Proteomes" id="UP001196413">
    <property type="component" value="Unassembled WGS sequence"/>
</dbReference>
<evidence type="ECO:0000313" key="1">
    <source>
        <dbReference type="EMBL" id="KAJ1369609.1"/>
    </source>
</evidence>
<reference evidence="1" key="1">
    <citation type="submission" date="2021-06" db="EMBL/GenBank/DDBJ databases">
        <title>Parelaphostrongylus tenuis whole genome reference sequence.</title>
        <authorList>
            <person name="Garwood T.J."/>
            <person name="Larsen P.A."/>
            <person name="Fountain-Jones N.M."/>
            <person name="Garbe J.R."/>
            <person name="Macchietto M.G."/>
            <person name="Kania S.A."/>
            <person name="Gerhold R.W."/>
            <person name="Richards J.E."/>
            <person name="Wolf T.M."/>
        </authorList>
    </citation>
    <scope>NUCLEOTIDE SEQUENCE</scope>
    <source>
        <strain evidence="1">MNPRO001-30</strain>
        <tissue evidence="1">Meninges</tissue>
    </source>
</reference>
<dbReference type="AlphaFoldDB" id="A0AAD5R518"/>
<name>A0AAD5R518_PARTN</name>
<protein>
    <submittedName>
        <fullName evidence="1">Uncharacterized protein</fullName>
    </submittedName>
</protein>